<evidence type="ECO:0000313" key="6">
    <source>
        <dbReference type="Proteomes" id="UP000007305"/>
    </source>
</evidence>
<dbReference type="EnsemblPlants" id="Zm00001eb194880_T001">
    <property type="protein sequence ID" value="Zm00001eb194880_P001"/>
    <property type="gene ID" value="Zm00001eb194880"/>
</dbReference>
<evidence type="ECO:0000256" key="2">
    <source>
        <dbReference type="ARBA" id="ARBA00022980"/>
    </source>
</evidence>
<dbReference type="Proteomes" id="UP000007305">
    <property type="component" value="Chromosome 4"/>
</dbReference>
<name>A0A804NY21_MAIZE</name>
<comment type="similarity">
    <text evidence="1 4">Belongs to the universal ribosomal protein uL14 family.</text>
</comment>
<reference evidence="5" key="2">
    <citation type="submission" date="2019-07" db="EMBL/GenBank/DDBJ databases">
        <authorList>
            <person name="Seetharam A."/>
            <person name="Woodhouse M."/>
            <person name="Cannon E."/>
        </authorList>
    </citation>
    <scope>NUCLEOTIDE SEQUENCE [LARGE SCALE GENOMIC DNA]</scope>
    <source>
        <strain evidence="5">cv. B73</strain>
    </source>
</reference>
<dbReference type="SUPFAM" id="SSF50193">
    <property type="entry name" value="Ribosomal protein L14"/>
    <property type="match status" value="1"/>
</dbReference>
<evidence type="ECO:0000256" key="3">
    <source>
        <dbReference type="ARBA" id="ARBA00023274"/>
    </source>
</evidence>
<evidence type="ECO:0000256" key="1">
    <source>
        <dbReference type="ARBA" id="ARBA00010745"/>
    </source>
</evidence>
<dbReference type="AlphaFoldDB" id="A0A804NY21"/>
<dbReference type="InParanoid" id="A0A804NY21"/>
<protein>
    <recommendedName>
        <fullName evidence="7">60S ribosomal protein L23</fullName>
    </recommendedName>
</protein>
<dbReference type="SMART" id="SM01374">
    <property type="entry name" value="Ribosomal_L14"/>
    <property type="match status" value="1"/>
</dbReference>
<dbReference type="GO" id="GO:1990904">
    <property type="term" value="C:ribonucleoprotein complex"/>
    <property type="evidence" value="ECO:0007669"/>
    <property type="project" value="UniProtKB-KW"/>
</dbReference>
<dbReference type="GO" id="GO:0003735">
    <property type="term" value="F:structural constituent of ribosome"/>
    <property type="evidence" value="ECO:0007669"/>
    <property type="project" value="InterPro"/>
</dbReference>
<evidence type="ECO:0000256" key="4">
    <source>
        <dbReference type="RuleBase" id="RU003949"/>
    </source>
</evidence>
<keyword evidence="6" id="KW-1185">Reference proteome</keyword>
<dbReference type="Pfam" id="PF00238">
    <property type="entry name" value="Ribosomal_L14"/>
    <property type="match status" value="1"/>
</dbReference>
<accession>A0A804NY21</accession>
<reference evidence="6" key="1">
    <citation type="journal article" date="2009" name="Science">
        <title>The B73 maize genome: complexity, diversity, and dynamics.</title>
        <authorList>
            <person name="Schnable P.S."/>
            <person name="Ware D."/>
            <person name="Fulton R.S."/>
            <person name="Stein J.C."/>
            <person name="Wei F."/>
            <person name="Pasternak S."/>
            <person name="Liang C."/>
            <person name="Zhang J."/>
            <person name="Fulton L."/>
            <person name="Graves T.A."/>
            <person name="Minx P."/>
            <person name="Reily A.D."/>
            <person name="Courtney L."/>
            <person name="Kruchowski S.S."/>
            <person name="Tomlinson C."/>
            <person name="Strong C."/>
            <person name="Delehaunty K."/>
            <person name="Fronick C."/>
            <person name="Courtney B."/>
            <person name="Rock S.M."/>
            <person name="Belter E."/>
            <person name="Du F."/>
            <person name="Kim K."/>
            <person name="Abbott R.M."/>
            <person name="Cotton M."/>
            <person name="Levy A."/>
            <person name="Marchetto P."/>
            <person name="Ochoa K."/>
            <person name="Jackson S.M."/>
            <person name="Gillam B."/>
            <person name="Chen W."/>
            <person name="Yan L."/>
            <person name="Higginbotham J."/>
            <person name="Cardenas M."/>
            <person name="Waligorski J."/>
            <person name="Applebaum E."/>
            <person name="Phelps L."/>
            <person name="Falcone J."/>
            <person name="Kanchi K."/>
            <person name="Thane T."/>
            <person name="Scimone A."/>
            <person name="Thane N."/>
            <person name="Henke J."/>
            <person name="Wang T."/>
            <person name="Ruppert J."/>
            <person name="Shah N."/>
            <person name="Rotter K."/>
            <person name="Hodges J."/>
            <person name="Ingenthron E."/>
            <person name="Cordes M."/>
            <person name="Kohlberg S."/>
            <person name="Sgro J."/>
            <person name="Delgado B."/>
            <person name="Mead K."/>
            <person name="Chinwalla A."/>
            <person name="Leonard S."/>
            <person name="Crouse K."/>
            <person name="Collura K."/>
            <person name="Kudrna D."/>
            <person name="Currie J."/>
            <person name="He R."/>
            <person name="Angelova A."/>
            <person name="Rajasekar S."/>
            <person name="Mueller T."/>
            <person name="Lomeli R."/>
            <person name="Scara G."/>
            <person name="Ko A."/>
            <person name="Delaney K."/>
            <person name="Wissotski M."/>
            <person name="Lopez G."/>
            <person name="Campos D."/>
            <person name="Braidotti M."/>
            <person name="Ashley E."/>
            <person name="Golser W."/>
            <person name="Kim H."/>
            <person name="Lee S."/>
            <person name="Lin J."/>
            <person name="Dujmic Z."/>
            <person name="Kim W."/>
            <person name="Talag J."/>
            <person name="Zuccolo A."/>
            <person name="Fan C."/>
            <person name="Sebastian A."/>
            <person name="Kramer M."/>
            <person name="Spiegel L."/>
            <person name="Nascimento L."/>
            <person name="Zutavern T."/>
            <person name="Miller B."/>
            <person name="Ambroise C."/>
            <person name="Muller S."/>
            <person name="Spooner W."/>
            <person name="Narechania A."/>
            <person name="Ren L."/>
            <person name="Wei S."/>
            <person name="Kumari S."/>
            <person name="Faga B."/>
            <person name="Levy M.J."/>
            <person name="McMahan L."/>
            <person name="Van Buren P."/>
            <person name="Vaughn M.W."/>
            <person name="Ying K."/>
            <person name="Yeh C.-T."/>
            <person name="Emrich S.J."/>
            <person name="Jia Y."/>
            <person name="Kalyanaraman A."/>
            <person name="Hsia A.-P."/>
            <person name="Barbazuk W.B."/>
            <person name="Baucom R.S."/>
            <person name="Brutnell T.P."/>
            <person name="Carpita N.C."/>
            <person name="Chaparro C."/>
            <person name="Chia J.-M."/>
            <person name="Deragon J.-M."/>
            <person name="Estill J.C."/>
            <person name="Fu Y."/>
            <person name="Jeddeloh J.A."/>
            <person name="Han Y."/>
            <person name="Lee H."/>
            <person name="Li P."/>
            <person name="Lisch D.R."/>
            <person name="Liu S."/>
            <person name="Liu Z."/>
            <person name="Nagel D.H."/>
            <person name="McCann M.C."/>
            <person name="SanMiguel P."/>
            <person name="Myers A.M."/>
            <person name="Nettleton D."/>
            <person name="Nguyen J."/>
            <person name="Penning B.W."/>
            <person name="Ponnala L."/>
            <person name="Schneider K.L."/>
            <person name="Schwartz D.C."/>
            <person name="Sharma A."/>
            <person name="Soderlund C."/>
            <person name="Springer N.M."/>
            <person name="Sun Q."/>
            <person name="Wang H."/>
            <person name="Waterman M."/>
            <person name="Westerman R."/>
            <person name="Wolfgruber T.K."/>
            <person name="Yang L."/>
            <person name="Yu Y."/>
            <person name="Zhang L."/>
            <person name="Zhou S."/>
            <person name="Zhu Q."/>
            <person name="Bennetzen J.L."/>
            <person name="Dawe R.K."/>
            <person name="Jiang J."/>
            <person name="Jiang N."/>
            <person name="Presting G.G."/>
            <person name="Wessler S.R."/>
            <person name="Aluru S."/>
            <person name="Martienssen R.A."/>
            <person name="Clifton S.W."/>
            <person name="McCombie W.R."/>
            <person name="Wing R.A."/>
            <person name="Wilson R.K."/>
        </authorList>
    </citation>
    <scope>NUCLEOTIDE SEQUENCE [LARGE SCALE GENOMIC DNA]</scope>
    <source>
        <strain evidence="6">cv. B73</strain>
    </source>
</reference>
<dbReference type="Gene3D" id="2.40.150.20">
    <property type="entry name" value="Ribosomal protein L14"/>
    <property type="match status" value="1"/>
</dbReference>
<dbReference type="InterPro" id="IPR036853">
    <property type="entry name" value="Ribosomal_uL14_sf"/>
</dbReference>
<dbReference type="GO" id="GO:0006412">
    <property type="term" value="P:translation"/>
    <property type="evidence" value="ECO:0007669"/>
    <property type="project" value="InterPro"/>
</dbReference>
<dbReference type="PANTHER" id="PTHR11761">
    <property type="entry name" value="50S/60S RIBOSOMAL PROTEIN L14/L23"/>
    <property type="match status" value="1"/>
</dbReference>
<dbReference type="PANTHER" id="PTHR11761:SF8">
    <property type="entry name" value="LARGE RIBOSOMAL SUBUNIT PROTEIN UL14"/>
    <property type="match status" value="1"/>
</dbReference>
<organism evidence="5 6">
    <name type="scientific">Zea mays</name>
    <name type="common">Maize</name>
    <dbReference type="NCBI Taxonomy" id="4577"/>
    <lineage>
        <taxon>Eukaryota</taxon>
        <taxon>Viridiplantae</taxon>
        <taxon>Streptophyta</taxon>
        <taxon>Embryophyta</taxon>
        <taxon>Tracheophyta</taxon>
        <taxon>Spermatophyta</taxon>
        <taxon>Magnoliopsida</taxon>
        <taxon>Liliopsida</taxon>
        <taxon>Poales</taxon>
        <taxon>Poaceae</taxon>
        <taxon>PACMAD clade</taxon>
        <taxon>Panicoideae</taxon>
        <taxon>Andropogonodae</taxon>
        <taxon>Andropogoneae</taxon>
        <taxon>Tripsacinae</taxon>
        <taxon>Zea</taxon>
    </lineage>
</organism>
<sequence length="218" mass="22062">MYTPGCPSGCMVASFVTSSTSTLVALAPLALAASASSYTMSLTSLQIHATSFSPSLYGSILVHAVGLSIGLPSKCAGENVASTRVRGPAVGLGAQPLDRLPVHHPERPRVADAGVVEPRGGVVGADHHAAAVVDGPVQQPVAGGEHGHVDRAGVGRLAVARLVEVHVAVGDALVLRLDNARVIVNPKGEMKGSAITGPIGKECADLWPRIASAANTIV</sequence>
<evidence type="ECO:0008006" key="7">
    <source>
        <dbReference type="Google" id="ProtNLM"/>
    </source>
</evidence>
<reference evidence="5" key="3">
    <citation type="submission" date="2021-05" db="UniProtKB">
        <authorList>
            <consortium name="EnsemblPlants"/>
        </authorList>
    </citation>
    <scope>IDENTIFICATION</scope>
    <source>
        <strain evidence="5">cv. B73</strain>
    </source>
</reference>
<keyword evidence="3 4" id="KW-0687">Ribonucleoprotein</keyword>
<dbReference type="InterPro" id="IPR000218">
    <property type="entry name" value="Ribosomal_uL14"/>
</dbReference>
<dbReference type="Gramene" id="Zm00001eb194880_T001">
    <property type="protein sequence ID" value="Zm00001eb194880_P001"/>
    <property type="gene ID" value="Zm00001eb194880"/>
</dbReference>
<evidence type="ECO:0000313" key="5">
    <source>
        <dbReference type="EnsemblPlants" id="Zm00001eb194880_P001"/>
    </source>
</evidence>
<keyword evidence="2 4" id="KW-0689">Ribosomal protein</keyword>
<dbReference type="GO" id="GO:0005840">
    <property type="term" value="C:ribosome"/>
    <property type="evidence" value="ECO:0007669"/>
    <property type="project" value="UniProtKB-KW"/>
</dbReference>
<proteinExistence type="inferred from homology"/>